<gene>
    <name evidence="2" type="ORF">I2501_05075</name>
</gene>
<evidence type="ECO:0000256" key="1">
    <source>
        <dbReference type="SAM" id="MobiDB-lite"/>
    </source>
</evidence>
<comment type="caution">
    <text evidence="2">The sequence shown here is derived from an EMBL/GenBank/DDBJ whole genome shotgun (WGS) entry which is preliminary data.</text>
</comment>
<protein>
    <submittedName>
        <fullName evidence="2">Uncharacterized protein</fullName>
    </submittedName>
</protein>
<organism evidence="2 3">
    <name type="scientific">Streptacidiphilus fuscans</name>
    <dbReference type="NCBI Taxonomy" id="2789292"/>
    <lineage>
        <taxon>Bacteria</taxon>
        <taxon>Bacillati</taxon>
        <taxon>Actinomycetota</taxon>
        <taxon>Actinomycetes</taxon>
        <taxon>Kitasatosporales</taxon>
        <taxon>Streptomycetaceae</taxon>
        <taxon>Streptacidiphilus</taxon>
    </lineage>
</organism>
<dbReference type="RefSeq" id="WP_196192597.1">
    <property type="nucleotide sequence ID" value="NZ_JADPRT010000002.1"/>
</dbReference>
<feature type="region of interest" description="Disordered" evidence="1">
    <location>
        <begin position="161"/>
        <end position="197"/>
    </location>
</feature>
<keyword evidence="3" id="KW-1185">Reference proteome</keyword>
<dbReference type="Proteomes" id="UP000657385">
    <property type="component" value="Unassembled WGS sequence"/>
</dbReference>
<reference evidence="2" key="1">
    <citation type="submission" date="2020-11" db="EMBL/GenBank/DDBJ databases">
        <title>Isolation and identification of active actinomycetes.</title>
        <authorList>
            <person name="Yu B."/>
        </authorList>
    </citation>
    <scope>NUCLEOTIDE SEQUENCE</scope>
    <source>
        <strain evidence="2">NEAU-YB345</strain>
    </source>
</reference>
<accession>A0A931B5S4</accession>
<dbReference type="AlphaFoldDB" id="A0A931B5S4"/>
<evidence type="ECO:0000313" key="2">
    <source>
        <dbReference type="EMBL" id="MBF9067410.1"/>
    </source>
</evidence>
<evidence type="ECO:0000313" key="3">
    <source>
        <dbReference type="Proteomes" id="UP000657385"/>
    </source>
</evidence>
<sequence length="375" mass="41311">MIPPHTLAALLLDHHSESTRGQHLLPGAELLRFPTDVAEHLMSEAGAPVPDYAELPMVDWESRVRFQRIHDFNAYFDDTADLHDPERIHTAVTSEHPHCCDELSQILGQAEEAAALFPDEALAEANLGRWLAFGGRRGGDGYWRTWLRMIVQEGEAHLREFHAGTSPPPQPVAATAMSYDASGEDPGRDPGSGSGPVASLIDLLGDRGEDEVEDRLMRFRRVWDRRTLWSVLPRSAAIRLIRSATTSSSLNSPDGSQSLTPEQRNLLALTADLIDLDFYAPELASLPMNGWETGERFPSLCRLADLNRSTDLRAALARLNHARRSPLAALLGEATEALALFPNHHAAEANLAPSLGAGVRDRLTRVRFLAREELA</sequence>
<name>A0A931B5S4_9ACTN</name>
<proteinExistence type="predicted"/>
<dbReference type="EMBL" id="JADPRT010000002">
    <property type="protein sequence ID" value="MBF9067410.1"/>
    <property type="molecule type" value="Genomic_DNA"/>
</dbReference>